<reference evidence="2" key="2">
    <citation type="journal article" date="2014" name="PLoS ONE">
        <title>Genome and Transcriptome Analysis of the Fungal Pathogen Fusarium oxysporum f. sp. cubense Causing Banana Vascular Wilt Disease.</title>
        <authorList>
            <person name="Guo L."/>
            <person name="Han L."/>
            <person name="Yang L."/>
            <person name="Zeng H."/>
            <person name="Fan D."/>
            <person name="Zhu Y."/>
            <person name="Feng Y."/>
            <person name="Wang G."/>
            <person name="Peng C."/>
            <person name="Jiang X."/>
            <person name="Zhou D."/>
            <person name="Ni P."/>
            <person name="Liang C."/>
            <person name="Liu L."/>
            <person name="Wang J."/>
            <person name="Mao C."/>
            <person name="Fang X."/>
            <person name="Peng M."/>
            <person name="Huang J."/>
        </authorList>
    </citation>
    <scope>NUCLEOTIDE SEQUENCE [LARGE SCALE GENOMIC DNA]</scope>
    <source>
        <strain evidence="2">race 4</strain>
    </source>
</reference>
<gene>
    <name evidence="1" type="ORF">FOC4_g10000102</name>
</gene>
<dbReference type="EMBL" id="KB726217">
    <property type="protein sequence ID" value="EMT74087.1"/>
    <property type="molecule type" value="Genomic_DNA"/>
</dbReference>
<organism evidence="1 2">
    <name type="scientific">Fusarium oxysporum f. sp. cubense (strain race 4)</name>
    <name type="common">Panama disease fungus</name>
    <dbReference type="NCBI Taxonomy" id="2502994"/>
    <lineage>
        <taxon>Eukaryota</taxon>
        <taxon>Fungi</taxon>
        <taxon>Dikarya</taxon>
        <taxon>Ascomycota</taxon>
        <taxon>Pezizomycotina</taxon>
        <taxon>Sordariomycetes</taxon>
        <taxon>Hypocreomycetidae</taxon>
        <taxon>Hypocreales</taxon>
        <taxon>Nectriaceae</taxon>
        <taxon>Fusarium</taxon>
        <taxon>Fusarium oxysporum species complex</taxon>
    </lineage>
</organism>
<dbReference type="AlphaFoldDB" id="N1SAB4"/>
<evidence type="ECO:0000313" key="2">
    <source>
        <dbReference type="Proteomes" id="UP000016929"/>
    </source>
</evidence>
<keyword evidence="2" id="KW-1185">Reference proteome</keyword>
<evidence type="ECO:0000313" key="1">
    <source>
        <dbReference type="EMBL" id="EMT74087.1"/>
    </source>
</evidence>
<dbReference type="HOGENOM" id="CLU_2904227_0_0_1"/>
<sequence>MPDPIPEELSTKCTYAYKHDVPQYRKERSWRLDTFYESIGLCLYCICFGGISSNCSKASHRC</sequence>
<accession>N1SAB4</accession>
<dbReference type="Proteomes" id="UP000016929">
    <property type="component" value="Unassembled WGS sequence"/>
</dbReference>
<dbReference type="STRING" id="1229665.N1SAB4"/>
<reference evidence="2" key="1">
    <citation type="submission" date="2012-09" db="EMBL/GenBank/DDBJ databases">
        <title>Genome sequencing and comparative transcriptomics of race 1 and race 4 of banana pathogen: Fusarium oxysporum f. sp. cubense.</title>
        <authorList>
            <person name="Fang X."/>
            <person name="Huang J."/>
        </authorList>
    </citation>
    <scope>NUCLEOTIDE SEQUENCE [LARGE SCALE GENOMIC DNA]</scope>
    <source>
        <strain evidence="2">race 4</strain>
    </source>
</reference>
<dbReference type="OrthoDB" id="5275938at2759"/>
<protein>
    <submittedName>
        <fullName evidence="1">Uncharacterized protein</fullName>
    </submittedName>
</protein>
<proteinExistence type="predicted"/>
<name>N1SAB4_FUSC4</name>